<keyword evidence="2" id="KW-0645">Protease</keyword>
<comment type="similarity">
    <text evidence="1">Belongs to the peptidase S51 family.</text>
</comment>
<dbReference type="CDD" id="cd03129">
    <property type="entry name" value="GAT1_Peptidase_E_like"/>
    <property type="match status" value="1"/>
</dbReference>
<keyword evidence="3" id="KW-0378">Hydrolase</keyword>
<evidence type="ECO:0000313" key="5">
    <source>
        <dbReference type="EMBL" id="MBS4201901.1"/>
    </source>
</evidence>
<dbReference type="EMBL" id="JAGYPJ010000001">
    <property type="protein sequence ID" value="MBS4201901.1"/>
    <property type="molecule type" value="Genomic_DNA"/>
</dbReference>
<dbReference type="SUPFAM" id="SSF52317">
    <property type="entry name" value="Class I glutamine amidotransferase-like"/>
    <property type="match status" value="1"/>
</dbReference>
<evidence type="ECO:0000256" key="2">
    <source>
        <dbReference type="ARBA" id="ARBA00022670"/>
    </source>
</evidence>
<evidence type="ECO:0000256" key="3">
    <source>
        <dbReference type="ARBA" id="ARBA00022801"/>
    </source>
</evidence>
<protein>
    <submittedName>
        <fullName evidence="5">Type 1 glutamine amidotransferase-like domain-containing protein</fullName>
    </submittedName>
</protein>
<keyword evidence="4" id="KW-0720">Serine protease</keyword>
<evidence type="ECO:0000313" key="6">
    <source>
        <dbReference type="Proteomes" id="UP000682713"/>
    </source>
</evidence>
<dbReference type="GO" id="GO:0008236">
    <property type="term" value="F:serine-type peptidase activity"/>
    <property type="evidence" value="ECO:0007669"/>
    <property type="project" value="UniProtKB-KW"/>
</dbReference>
<gene>
    <name evidence="5" type="ORF">KHA93_20045</name>
</gene>
<organism evidence="5 6">
    <name type="scientific">Lederbergia citrisecunda</name>
    <dbReference type="NCBI Taxonomy" id="2833583"/>
    <lineage>
        <taxon>Bacteria</taxon>
        <taxon>Bacillati</taxon>
        <taxon>Bacillota</taxon>
        <taxon>Bacilli</taxon>
        <taxon>Bacillales</taxon>
        <taxon>Bacillaceae</taxon>
        <taxon>Lederbergia</taxon>
    </lineage>
</organism>
<reference evidence="5 6" key="1">
    <citation type="submission" date="2021-05" db="EMBL/GenBank/DDBJ databases">
        <title>Novel Bacillus species.</title>
        <authorList>
            <person name="Liu G."/>
        </authorList>
    </citation>
    <scope>NUCLEOTIDE SEQUENCE [LARGE SCALE GENOMIC DNA]</scope>
    <source>
        <strain evidence="5 6">FJAT-49732</strain>
    </source>
</reference>
<dbReference type="InterPro" id="IPR005320">
    <property type="entry name" value="Peptidase_S51"/>
</dbReference>
<evidence type="ECO:0000256" key="4">
    <source>
        <dbReference type="ARBA" id="ARBA00022825"/>
    </source>
</evidence>
<dbReference type="GO" id="GO:0006508">
    <property type="term" value="P:proteolysis"/>
    <property type="evidence" value="ECO:0007669"/>
    <property type="project" value="UniProtKB-KW"/>
</dbReference>
<proteinExistence type="inferred from homology"/>
<dbReference type="Pfam" id="PF03575">
    <property type="entry name" value="Peptidase_S51"/>
    <property type="match status" value="1"/>
</dbReference>
<accession>A0A942TS68</accession>
<dbReference type="Gene3D" id="3.40.50.880">
    <property type="match status" value="1"/>
</dbReference>
<evidence type="ECO:0000256" key="1">
    <source>
        <dbReference type="ARBA" id="ARBA00006534"/>
    </source>
</evidence>
<sequence>MDNHLFLFGGGPPFTMNMAELFANKTSHPEGPISILFVERDGWEDYMPVYTGELEKLGISEFYYLPLPATPIEQVIDCLSKSAGIMIGGGDTNLYADYIVETDISNVIKDRYEQGIPVAGFSAGALISPKLCVISPKDNVQNEFQHRRGLGLISDVLIAVHFSQWNEEHHLRNAASHFSDHEYYGIDENTCAYFLNGNLEAMEGEGVYRLENEMIKKIN</sequence>
<keyword evidence="5" id="KW-0315">Glutamine amidotransferase</keyword>
<dbReference type="AlphaFoldDB" id="A0A942TS68"/>
<keyword evidence="6" id="KW-1185">Reference proteome</keyword>
<comment type="caution">
    <text evidence="5">The sequence shown here is derived from an EMBL/GenBank/DDBJ whole genome shotgun (WGS) entry which is preliminary data.</text>
</comment>
<dbReference type="Proteomes" id="UP000682713">
    <property type="component" value="Unassembled WGS sequence"/>
</dbReference>
<name>A0A942TS68_9BACI</name>
<dbReference type="RefSeq" id="WP_213112331.1">
    <property type="nucleotide sequence ID" value="NZ_JAGYPJ010000001.1"/>
</dbReference>
<dbReference type="InterPro" id="IPR029062">
    <property type="entry name" value="Class_I_gatase-like"/>
</dbReference>